<evidence type="ECO:0000313" key="10">
    <source>
        <dbReference type="Proteomes" id="UP000799324"/>
    </source>
</evidence>
<feature type="transmembrane region" description="Helical" evidence="7">
    <location>
        <begin position="20"/>
        <end position="38"/>
    </location>
</feature>
<evidence type="ECO:0000313" key="9">
    <source>
        <dbReference type="EMBL" id="KAF2657260.1"/>
    </source>
</evidence>
<evidence type="ECO:0000256" key="7">
    <source>
        <dbReference type="SAM" id="Phobius"/>
    </source>
</evidence>
<dbReference type="Pfam" id="PF20684">
    <property type="entry name" value="Fung_rhodopsin"/>
    <property type="match status" value="1"/>
</dbReference>
<keyword evidence="3 7" id="KW-1133">Transmembrane helix</keyword>
<proteinExistence type="inferred from homology"/>
<gene>
    <name evidence="9" type="ORF">K491DRAFT_342989</name>
</gene>
<dbReference type="PANTHER" id="PTHR33048:SF123">
    <property type="entry name" value="INTEGRAL MEMBRANE PROTEIN"/>
    <property type="match status" value="1"/>
</dbReference>
<feature type="transmembrane region" description="Helical" evidence="7">
    <location>
        <begin position="210"/>
        <end position="229"/>
    </location>
</feature>
<name>A0A6A6TBT6_9PLEO</name>
<evidence type="ECO:0000256" key="5">
    <source>
        <dbReference type="ARBA" id="ARBA00038359"/>
    </source>
</evidence>
<evidence type="ECO:0000259" key="8">
    <source>
        <dbReference type="Pfam" id="PF20684"/>
    </source>
</evidence>
<evidence type="ECO:0000256" key="4">
    <source>
        <dbReference type="ARBA" id="ARBA00023136"/>
    </source>
</evidence>
<reference evidence="9" key="1">
    <citation type="journal article" date="2020" name="Stud. Mycol.">
        <title>101 Dothideomycetes genomes: a test case for predicting lifestyles and emergence of pathogens.</title>
        <authorList>
            <person name="Haridas S."/>
            <person name="Albert R."/>
            <person name="Binder M."/>
            <person name="Bloem J."/>
            <person name="Labutti K."/>
            <person name="Salamov A."/>
            <person name="Andreopoulos B."/>
            <person name="Baker S."/>
            <person name="Barry K."/>
            <person name="Bills G."/>
            <person name="Bluhm B."/>
            <person name="Cannon C."/>
            <person name="Castanera R."/>
            <person name="Culley D."/>
            <person name="Daum C."/>
            <person name="Ezra D."/>
            <person name="Gonzalez J."/>
            <person name="Henrissat B."/>
            <person name="Kuo A."/>
            <person name="Liang C."/>
            <person name="Lipzen A."/>
            <person name="Lutzoni F."/>
            <person name="Magnuson J."/>
            <person name="Mondo S."/>
            <person name="Nolan M."/>
            <person name="Ohm R."/>
            <person name="Pangilinan J."/>
            <person name="Park H.-J."/>
            <person name="Ramirez L."/>
            <person name="Alfaro M."/>
            <person name="Sun H."/>
            <person name="Tritt A."/>
            <person name="Yoshinaga Y."/>
            <person name="Zwiers L.-H."/>
            <person name="Turgeon B."/>
            <person name="Goodwin S."/>
            <person name="Spatafora J."/>
            <person name="Crous P."/>
            <person name="Grigoriev I."/>
        </authorList>
    </citation>
    <scope>NUCLEOTIDE SEQUENCE</scope>
    <source>
        <strain evidence="9">CBS 122681</strain>
    </source>
</reference>
<dbReference type="PANTHER" id="PTHR33048">
    <property type="entry name" value="PTH11-LIKE INTEGRAL MEMBRANE PROTEIN (AFU_ORTHOLOGUE AFUA_5G11245)"/>
    <property type="match status" value="1"/>
</dbReference>
<feature type="region of interest" description="Disordered" evidence="6">
    <location>
        <begin position="282"/>
        <end position="362"/>
    </location>
</feature>
<feature type="domain" description="Rhodopsin" evidence="8">
    <location>
        <begin position="34"/>
        <end position="273"/>
    </location>
</feature>
<dbReference type="GO" id="GO:0016020">
    <property type="term" value="C:membrane"/>
    <property type="evidence" value="ECO:0007669"/>
    <property type="project" value="UniProtKB-SubCell"/>
</dbReference>
<evidence type="ECO:0000256" key="1">
    <source>
        <dbReference type="ARBA" id="ARBA00004141"/>
    </source>
</evidence>
<comment type="subcellular location">
    <subcellularLocation>
        <location evidence="1">Membrane</location>
        <topology evidence="1">Multi-pass membrane protein</topology>
    </subcellularLocation>
</comment>
<dbReference type="InterPro" id="IPR049326">
    <property type="entry name" value="Rhodopsin_dom_fungi"/>
</dbReference>
<feature type="transmembrane region" description="Helical" evidence="7">
    <location>
        <begin position="133"/>
        <end position="155"/>
    </location>
</feature>
<dbReference type="OrthoDB" id="5329176at2759"/>
<keyword evidence="2 7" id="KW-0812">Transmembrane</keyword>
<feature type="transmembrane region" description="Helical" evidence="7">
    <location>
        <begin position="175"/>
        <end position="198"/>
    </location>
</feature>
<evidence type="ECO:0000256" key="3">
    <source>
        <dbReference type="ARBA" id="ARBA00022989"/>
    </source>
</evidence>
<evidence type="ECO:0000256" key="6">
    <source>
        <dbReference type="SAM" id="MobiDB-lite"/>
    </source>
</evidence>
<feature type="transmembrane region" description="Helical" evidence="7">
    <location>
        <begin position="99"/>
        <end position="121"/>
    </location>
</feature>
<organism evidence="9 10">
    <name type="scientific">Lophiostoma macrostomum CBS 122681</name>
    <dbReference type="NCBI Taxonomy" id="1314788"/>
    <lineage>
        <taxon>Eukaryota</taxon>
        <taxon>Fungi</taxon>
        <taxon>Dikarya</taxon>
        <taxon>Ascomycota</taxon>
        <taxon>Pezizomycotina</taxon>
        <taxon>Dothideomycetes</taxon>
        <taxon>Pleosporomycetidae</taxon>
        <taxon>Pleosporales</taxon>
        <taxon>Lophiostomataceae</taxon>
        <taxon>Lophiostoma</taxon>
    </lineage>
</organism>
<feature type="transmembrane region" description="Helical" evidence="7">
    <location>
        <begin position="50"/>
        <end position="70"/>
    </location>
</feature>
<dbReference type="Proteomes" id="UP000799324">
    <property type="component" value="Unassembled WGS sequence"/>
</dbReference>
<keyword evidence="4 7" id="KW-0472">Membrane</keyword>
<evidence type="ECO:0000256" key="2">
    <source>
        <dbReference type="ARBA" id="ARBA00022692"/>
    </source>
</evidence>
<keyword evidence="10" id="KW-1185">Reference proteome</keyword>
<accession>A0A6A6TBT6</accession>
<dbReference type="InterPro" id="IPR052337">
    <property type="entry name" value="SAT4-like"/>
</dbReference>
<comment type="similarity">
    <text evidence="5">Belongs to the SAT4 family.</text>
</comment>
<protein>
    <recommendedName>
        <fullName evidence="8">Rhodopsin domain-containing protein</fullName>
    </recommendedName>
</protein>
<feature type="transmembrane region" description="Helical" evidence="7">
    <location>
        <begin position="249"/>
        <end position="271"/>
    </location>
</feature>
<dbReference type="AlphaFoldDB" id="A0A6A6TBT6"/>
<dbReference type="EMBL" id="MU004327">
    <property type="protein sequence ID" value="KAF2657260.1"/>
    <property type="molecule type" value="Genomic_DNA"/>
</dbReference>
<sequence length="362" mass="39874">MTSLYGPGKEQGQQDSCTGVATAFTIASIVIVGLRTYTRIAIVHSFGKDDLAMLSALVFTIGYLIAIWVLRENGMGFSGASLTPVQMVNLIRTTLAIQIMYYIIIFCIKLSILFLYLRFAAAKRFAHAVKGTIWLLAVFCIICVICCLTQCIPLHKMWDFTGTVAGTCINTTALFYSTSTFNIITDIWILILPIQTLLSIQRPRREKAGLIVVFGLGVFSCIASIVRLHSIRIYTESKDPFYDSVPINLWSMIEVNIGIWCASIPALKALISKAQRERTRSITGYKYHSRDKSGAKISAQKLGSRSDEGSNGTTNAPDHNDQGFALKSLPNGRIVQQPEPAARKTSHGSEELFFQPGADAKV</sequence>